<dbReference type="SUPFAM" id="SSF48726">
    <property type="entry name" value="Immunoglobulin"/>
    <property type="match status" value="1"/>
</dbReference>
<dbReference type="Gene3D" id="2.60.40.10">
    <property type="entry name" value="Immunoglobulins"/>
    <property type="match status" value="1"/>
</dbReference>
<dbReference type="PANTHER" id="PTHR22804">
    <property type="entry name" value="AGGRECAN/VERSICAN PROTEOGLYCAN"/>
    <property type="match status" value="1"/>
</dbReference>
<dbReference type="GO" id="GO:0001501">
    <property type="term" value="P:skeletal system development"/>
    <property type="evidence" value="ECO:0007669"/>
    <property type="project" value="TreeGrafter"/>
</dbReference>
<dbReference type="SMART" id="SM00409">
    <property type="entry name" value="IG"/>
    <property type="match status" value="1"/>
</dbReference>
<evidence type="ECO:0000256" key="8">
    <source>
        <dbReference type="ARBA" id="ARBA00038272"/>
    </source>
</evidence>
<dbReference type="GO" id="GO:0005540">
    <property type="term" value="F:hyaluronic acid binding"/>
    <property type="evidence" value="ECO:0007669"/>
    <property type="project" value="UniProtKB-KW"/>
</dbReference>
<dbReference type="InterPro" id="IPR016187">
    <property type="entry name" value="CTDL_fold"/>
</dbReference>
<dbReference type="PROSITE" id="PS50835">
    <property type="entry name" value="IG_LIKE"/>
    <property type="match status" value="1"/>
</dbReference>
<keyword evidence="7" id="KW-0393">Immunoglobulin domain</keyword>
<feature type="domain" description="Link" evidence="12">
    <location>
        <begin position="147"/>
        <end position="241"/>
    </location>
</feature>
<feature type="domain" description="Ig-like" evidence="11">
    <location>
        <begin position="37"/>
        <end position="143"/>
    </location>
</feature>
<sequence length="337" mass="37195">MGWAAVTVLTISCFTANTVLFHTDDQGEKKLRYLMEPPVYAEVSAPRGGNATLPCVLQSKPPHYRIKWVKLQPHHQGVENIVLITNGNAQKNYGALGPRASLRGAHPLDASLRITNLELEDNGSYRCELINGIEDERVEITLSVQGVVFPYQSRHGRYKFTFPQAKAACTEQDAILATFKQLYKAWTDGLDWCNAGWLSDGTVHYPILLSRPACGGDLLPGIRSYGPRHKTKDHFDTFCFTSATSGSVFFLAGPLNFAEAERACRGGAGELALVGQLYAAWQFQGLDRCDGGWLRDGSVRFPITNPRGRCGGLPEPGVRSFGFPSKTLRLYGAYCYR</sequence>
<dbReference type="Gene3D" id="3.10.100.10">
    <property type="entry name" value="Mannose-Binding Protein A, subunit A"/>
    <property type="match status" value="2"/>
</dbReference>
<evidence type="ECO:0000259" key="12">
    <source>
        <dbReference type="PROSITE" id="PS50963"/>
    </source>
</evidence>
<keyword evidence="4" id="KW-0677">Repeat</keyword>
<dbReference type="GO" id="GO:0007155">
    <property type="term" value="P:cell adhesion"/>
    <property type="evidence" value="ECO:0007669"/>
    <property type="project" value="InterPro"/>
</dbReference>
<dbReference type="AlphaFoldDB" id="A0A6P8G9H4"/>
<dbReference type="InterPro" id="IPR013106">
    <property type="entry name" value="Ig_V-set"/>
</dbReference>
<dbReference type="InterPro" id="IPR016186">
    <property type="entry name" value="C-type_lectin-like/link_sf"/>
</dbReference>
<dbReference type="CDD" id="cd03519">
    <property type="entry name" value="Link_domain_HAPLN_module_2"/>
    <property type="match status" value="1"/>
</dbReference>
<evidence type="ECO:0000256" key="6">
    <source>
        <dbReference type="ARBA" id="ARBA00023290"/>
    </source>
</evidence>
<dbReference type="PROSITE" id="PS50963">
    <property type="entry name" value="LINK_2"/>
    <property type="match status" value="2"/>
</dbReference>
<evidence type="ECO:0000256" key="2">
    <source>
        <dbReference type="ARBA" id="ARBA00022525"/>
    </source>
</evidence>
<dbReference type="Pfam" id="PF00193">
    <property type="entry name" value="Xlink"/>
    <property type="match status" value="2"/>
</dbReference>
<evidence type="ECO:0000313" key="13">
    <source>
        <dbReference type="Proteomes" id="UP000515152"/>
    </source>
</evidence>
<dbReference type="Pfam" id="PF07686">
    <property type="entry name" value="V-set"/>
    <property type="match status" value="1"/>
</dbReference>
<organism evidence="13 14">
    <name type="scientific">Clupea harengus</name>
    <name type="common">Atlantic herring</name>
    <dbReference type="NCBI Taxonomy" id="7950"/>
    <lineage>
        <taxon>Eukaryota</taxon>
        <taxon>Metazoa</taxon>
        <taxon>Chordata</taxon>
        <taxon>Craniata</taxon>
        <taxon>Vertebrata</taxon>
        <taxon>Euteleostomi</taxon>
        <taxon>Actinopterygii</taxon>
        <taxon>Neopterygii</taxon>
        <taxon>Teleostei</taxon>
        <taxon>Clupei</taxon>
        <taxon>Clupeiformes</taxon>
        <taxon>Clupeoidei</taxon>
        <taxon>Clupeidae</taxon>
        <taxon>Clupea</taxon>
    </lineage>
</organism>
<dbReference type="Proteomes" id="UP000515152">
    <property type="component" value="Chromosome 11"/>
</dbReference>
<dbReference type="CTD" id="60484"/>
<keyword evidence="10" id="KW-0732">Signal</keyword>
<dbReference type="GO" id="GO:0002052">
    <property type="term" value="P:positive regulation of neuroblast proliferation"/>
    <property type="evidence" value="ECO:0007669"/>
    <property type="project" value="TreeGrafter"/>
</dbReference>
<dbReference type="GeneID" id="105891728"/>
<keyword evidence="13" id="KW-1185">Reference proteome</keyword>
<accession>A0A6P8G9H4</accession>
<dbReference type="SMART" id="SM00406">
    <property type="entry name" value="IGv"/>
    <property type="match status" value="1"/>
</dbReference>
<dbReference type="GO" id="GO:0010001">
    <property type="term" value="P:glial cell differentiation"/>
    <property type="evidence" value="ECO:0007669"/>
    <property type="project" value="TreeGrafter"/>
</dbReference>
<dbReference type="GO" id="GO:0072534">
    <property type="term" value="C:perineuronal net"/>
    <property type="evidence" value="ECO:0007669"/>
    <property type="project" value="TreeGrafter"/>
</dbReference>
<feature type="signal peptide" evidence="10">
    <location>
        <begin position="1"/>
        <end position="21"/>
    </location>
</feature>
<dbReference type="FunFam" id="3.10.100.10:FF:000002">
    <property type="entry name" value="Hyaluronan proteoglycan link protein 1"/>
    <property type="match status" value="1"/>
</dbReference>
<dbReference type="GO" id="GO:0007417">
    <property type="term" value="P:central nervous system development"/>
    <property type="evidence" value="ECO:0007669"/>
    <property type="project" value="TreeGrafter"/>
</dbReference>
<dbReference type="PRINTS" id="PR01265">
    <property type="entry name" value="LINKMODULE"/>
</dbReference>
<keyword evidence="3" id="KW-0272">Extracellular matrix</keyword>
<keyword evidence="6" id="KW-0373">Hyaluronic acid</keyword>
<dbReference type="RefSeq" id="XP_031431795.1">
    <property type="nucleotide sequence ID" value="XM_031575935.2"/>
</dbReference>
<evidence type="ECO:0000259" key="11">
    <source>
        <dbReference type="PROSITE" id="PS50835"/>
    </source>
</evidence>
<dbReference type="InterPro" id="IPR013783">
    <property type="entry name" value="Ig-like_fold"/>
</dbReference>
<protein>
    <submittedName>
        <fullName evidence="14">Hyaluronan and proteoglycan link protein 2</fullName>
    </submittedName>
</protein>
<comment type="caution">
    <text evidence="9">Lacks conserved residue(s) required for the propagation of feature annotation.</text>
</comment>
<evidence type="ECO:0000256" key="10">
    <source>
        <dbReference type="SAM" id="SignalP"/>
    </source>
</evidence>
<feature type="disulfide bond" evidence="9">
    <location>
        <begin position="193"/>
        <end position="214"/>
    </location>
</feature>
<evidence type="ECO:0000256" key="9">
    <source>
        <dbReference type="PROSITE-ProRule" id="PRU00323"/>
    </source>
</evidence>
<gene>
    <name evidence="14" type="primary">hapln2</name>
</gene>
<dbReference type="InterPro" id="IPR007110">
    <property type="entry name" value="Ig-like_dom"/>
</dbReference>
<evidence type="ECO:0000256" key="5">
    <source>
        <dbReference type="ARBA" id="ARBA00023157"/>
    </source>
</evidence>
<dbReference type="GO" id="GO:0005615">
    <property type="term" value="C:extracellular space"/>
    <property type="evidence" value="ECO:0007669"/>
    <property type="project" value="TreeGrafter"/>
</dbReference>
<dbReference type="InterPro" id="IPR050691">
    <property type="entry name" value="Hyaluronan_bind_Proteoglycan"/>
</dbReference>
<evidence type="ECO:0000313" key="14">
    <source>
        <dbReference type="RefSeq" id="XP_031431795.1"/>
    </source>
</evidence>
<name>A0A6P8G9H4_CLUHA</name>
<reference evidence="14" key="1">
    <citation type="submission" date="2025-08" db="UniProtKB">
        <authorList>
            <consortium name="RefSeq"/>
        </authorList>
    </citation>
    <scope>IDENTIFICATION</scope>
</reference>
<dbReference type="InterPro" id="IPR000538">
    <property type="entry name" value="Link_dom"/>
</dbReference>
<dbReference type="InterPro" id="IPR036179">
    <property type="entry name" value="Ig-like_dom_sf"/>
</dbReference>
<evidence type="ECO:0000256" key="1">
    <source>
        <dbReference type="ARBA" id="ARBA00004498"/>
    </source>
</evidence>
<evidence type="ECO:0000256" key="3">
    <source>
        <dbReference type="ARBA" id="ARBA00022530"/>
    </source>
</evidence>
<dbReference type="InterPro" id="IPR003599">
    <property type="entry name" value="Ig_sub"/>
</dbReference>
<dbReference type="GO" id="GO:0045202">
    <property type="term" value="C:synapse"/>
    <property type="evidence" value="ECO:0007669"/>
    <property type="project" value="TreeGrafter"/>
</dbReference>
<feature type="chain" id="PRO_5028223410" evidence="10">
    <location>
        <begin position="22"/>
        <end position="337"/>
    </location>
</feature>
<dbReference type="FunFam" id="3.10.100.10:FF:000001">
    <property type="entry name" value="Hyaluronan proteoglycan link protein 1"/>
    <property type="match status" value="1"/>
</dbReference>
<feature type="domain" description="Link" evidence="12">
    <location>
        <begin position="242"/>
        <end position="337"/>
    </location>
</feature>
<dbReference type="SUPFAM" id="SSF56436">
    <property type="entry name" value="C-type lectin-like"/>
    <property type="match status" value="2"/>
</dbReference>
<comment type="similarity">
    <text evidence="8">Belongs to the HAPLN family.</text>
</comment>
<dbReference type="OrthoDB" id="5359219at2759"/>
<dbReference type="KEGG" id="char:105891728"/>
<dbReference type="PROSITE" id="PS01241">
    <property type="entry name" value="LINK_1"/>
    <property type="match status" value="2"/>
</dbReference>
<evidence type="ECO:0000256" key="4">
    <source>
        <dbReference type="ARBA" id="ARBA00022737"/>
    </source>
</evidence>
<dbReference type="SMART" id="SM00445">
    <property type="entry name" value="LINK"/>
    <property type="match status" value="2"/>
</dbReference>
<feature type="disulfide bond" evidence="9">
    <location>
        <begin position="289"/>
        <end position="310"/>
    </location>
</feature>
<proteinExistence type="inferred from homology"/>
<evidence type="ECO:0000256" key="7">
    <source>
        <dbReference type="ARBA" id="ARBA00023319"/>
    </source>
</evidence>
<dbReference type="PANTHER" id="PTHR22804:SF8">
    <property type="entry name" value="HYALURONAN AND PROTEOGLYCAN LINK PROTEIN 2"/>
    <property type="match status" value="1"/>
</dbReference>
<comment type="subcellular location">
    <subcellularLocation>
        <location evidence="1">Secreted</location>
        <location evidence="1">Extracellular space</location>
        <location evidence="1">Extracellular matrix</location>
    </subcellularLocation>
</comment>
<keyword evidence="2" id="KW-0964">Secreted</keyword>
<keyword evidence="5 9" id="KW-1015">Disulfide bond</keyword>